<evidence type="ECO:0000313" key="1">
    <source>
        <dbReference type="EMBL" id="GGG45508.1"/>
    </source>
</evidence>
<protein>
    <submittedName>
        <fullName evidence="1">Uncharacterized protein</fullName>
    </submittedName>
</protein>
<proteinExistence type="predicted"/>
<evidence type="ECO:0000313" key="2">
    <source>
        <dbReference type="Proteomes" id="UP000601361"/>
    </source>
</evidence>
<accession>A0ABQ1WTW0</accession>
<comment type="caution">
    <text evidence="1">The sequence shown here is derived from an EMBL/GenBank/DDBJ whole genome shotgun (WGS) entry which is preliminary data.</text>
</comment>
<organism evidence="1 2">
    <name type="scientific">Hymenobacter glacieicola</name>
    <dbReference type="NCBI Taxonomy" id="1562124"/>
    <lineage>
        <taxon>Bacteria</taxon>
        <taxon>Pseudomonadati</taxon>
        <taxon>Bacteroidota</taxon>
        <taxon>Cytophagia</taxon>
        <taxon>Cytophagales</taxon>
        <taxon>Hymenobacteraceae</taxon>
        <taxon>Hymenobacter</taxon>
    </lineage>
</organism>
<sequence>MSACFWGDEYAQEQIIGDYYASGLKGSWGEPMSAAYLHFNDEEFGLADALLPETLSAAGASERCIILKGTHNEYYVAKIIPGATREVARRNIFGPFNRQAFKQNLQTINGDTLVSFTHRYTI</sequence>
<reference evidence="2" key="1">
    <citation type="journal article" date="2019" name="Int. J. Syst. Evol. Microbiol.">
        <title>The Global Catalogue of Microorganisms (GCM) 10K type strain sequencing project: providing services to taxonomists for standard genome sequencing and annotation.</title>
        <authorList>
            <consortium name="The Broad Institute Genomics Platform"/>
            <consortium name="The Broad Institute Genome Sequencing Center for Infectious Disease"/>
            <person name="Wu L."/>
            <person name="Ma J."/>
        </authorList>
    </citation>
    <scope>NUCLEOTIDE SEQUENCE [LARGE SCALE GENOMIC DNA]</scope>
    <source>
        <strain evidence="2">CGMCC 1.12990</strain>
    </source>
</reference>
<dbReference type="RefSeq" id="WP_188557900.1">
    <property type="nucleotide sequence ID" value="NZ_BMGS01000005.1"/>
</dbReference>
<name>A0ABQ1WTW0_9BACT</name>
<gene>
    <name evidence="1" type="ORF">GCM10011378_22170</name>
</gene>
<dbReference type="Proteomes" id="UP000601361">
    <property type="component" value="Unassembled WGS sequence"/>
</dbReference>
<dbReference type="EMBL" id="BMGS01000005">
    <property type="protein sequence ID" value="GGG45508.1"/>
    <property type="molecule type" value="Genomic_DNA"/>
</dbReference>
<keyword evidence="2" id="KW-1185">Reference proteome</keyword>